<evidence type="ECO:0000313" key="7">
    <source>
        <dbReference type="Proteomes" id="UP000015104"/>
    </source>
</evidence>
<dbReference type="eggNOG" id="ENOG502QU8S">
    <property type="taxonomic scope" value="Eukaryota"/>
</dbReference>
<dbReference type="InterPro" id="IPR000859">
    <property type="entry name" value="CUB_dom"/>
</dbReference>
<feature type="region of interest" description="Disordered" evidence="3">
    <location>
        <begin position="737"/>
        <end position="776"/>
    </location>
</feature>
<dbReference type="Pfam" id="PF25090">
    <property type="entry name" value="DUF7805"/>
    <property type="match status" value="1"/>
</dbReference>
<dbReference type="Proteomes" id="UP000015104">
    <property type="component" value="Unassembled WGS sequence"/>
</dbReference>
<evidence type="ECO:0000259" key="5">
    <source>
        <dbReference type="PROSITE" id="PS01180"/>
    </source>
</evidence>
<keyword evidence="4" id="KW-0812">Transmembrane</keyword>
<dbReference type="HOGENOM" id="CLU_003797_0_0_1"/>
<reference evidence="6" key="2">
    <citation type="submission" date="2015-06" db="UniProtKB">
        <authorList>
            <consortium name="EnsemblMetazoa"/>
        </authorList>
    </citation>
    <scope>IDENTIFICATION</scope>
</reference>
<name>T1KK98_TETUR</name>
<dbReference type="EMBL" id="CAEY01000175">
    <property type="status" value="NOT_ANNOTATED_CDS"/>
    <property type="molecule type" value="Genomic_DNA"/>
</dbReference>
<dbReference type="AlphaFoldDB" id="T1KK98"/>
<proteinExistence type="predicted"/>
<keyword evidence="7" id="KW-1185">Reference proteome</keyword>
<dbReference type="EnsemblMetazoa" id="tetur13g02910.1">
    <property type="protein sequence ID" value="tetur13g02910.1"/>
    <property type="gene ID" value="tetur13g02910"/>
</dbReference>
<sequence>MSRRAILYSQGNILTLSIILQDGRAFFSQYLPLNIYLTYRFLSASALPKQPTHSESIHNTEIGMKLPENLCNQIFDDCLEPNKCRLLSPNYPGFYPRNKTCHYLIRQKVDSSQIGSGLGPRITINQSNEYKISIFSGSSSTNNGKQTRTGLISDCPLDRVTVYDGPSTSSPRLLQFCGTGALPTLTSSKGEMLLVLTSVQDNALSDSRFEINIQVNMVKKEVNREVSKTGQGGGRVDAREGIGLGSTRRVESDLNPLGYPKCEYIYDGSVSRSGRIEATVAPSTAHNTSCLYRFTSPYSFDKIWLRFISYFTEDSHPWSTEEKCDSGEMKISEIRQQQKLIGHFCEKISPKICGRAFTGYNSMVPCSYPKESYLSKGPNLLISQFQRRLPGLTYLPTKFTAQYEFIDTAESGEPIIGTLCDRRFTSTQSLSGHIWSSRNVFYYGRGGNSDVSCSYYFNGRVGEKLVLRLTSLKLSTSTCQQATNGPVQTYSCYPGSSSPSQSTTRGKAAYKRVKERNKFSPLLPSSPPHPTSSTSPSSSSLQSNLITSSTLRVYDSVTNELLSVACFCDSANLTATISSPIILNLIGPHSVLNFTITGMSSLHDFTDFHFEGKYEFVANNYCTTNAIDLIKSDGEGEISYTVPSDHNFSNNNQFKCRWIFVWYPNKFVSLHINGYRPRRGQKCESKNRFIIYWDSPWRPMATICARSNSTGLDGVGNDHVETINLSLSLMQERSSSWSSMTSPVSPRSTLVPPNEHNNFASSSTPNQDQHYYQSRPQDSMYPSSPISFFNSSSLRFIIEIIAETPSATFNFRWVTQKTPVNARKTETSETLRNTDCLYKCPEFNFCLSPDLLCDGVKHCPSGYDESNVFCSSSFLLVYCFLALVTMVAIVAGILYSIVRTLKRRSNQLSSIHDNHSCQPPATICSLFDGQGSTSTGSLCSSTLHNRNSTSSPSAYLTSSTTQGPATLSTLNEFESELMGVYSDNCDRNV</sequence>
<evidence type="ECO:0000256" key="2">
    <source>
        <dbReference type="PROSITE-ProRule" id="PRU00059"/>
    </source>
</evidence>
<dbReference type="PANTHER" id="PTHR47537:SF3">
    <property type="entry name" value="CUB DOMAIN-CONTAINING PROTEIN"/>
    <property type="match status" value="1"/>
</dbReference>
<feature type="transmembrane region" description="Helical" evidence="4">
    <location>
        <begin position="875"/>
        <end position="898"/>
    </location>
</feature>
<feature type="domain" description="CUB" evidence="5">
    <location>
        <begin position="262"/>
        <end position="406"/>
    </location>
</feature>
<dbReference type="STRING" id="32264.T1KK98"/>
<evidence type="ECO:0000313" key="6">
    <source>
        <dbReference type="EnsemblMetazoa" id="tetur13g02910.1"/>
    </source>
</evidence>
<dbReference type="InterPro" id="IPR035914">
    <property type="entry name" value="Sperma_CUB_dom_sf"/>
</dbReference>
<keyword evidence="1" id="KW-1015">Disulfide bond</keyword>
<keyword evidence="4" id="KW-0472">Membrane</keyword>
<organism evidence="6 7">
    <name type="scientific">Tetranychus urticae</name>
    <name type="common">Two-spotted spider mite</name>
    <dbReference type="NCBI Taxonomy" id="32264"/>
    <lineage>
        <taxon>Eukaryota</taxon>
        <taxon>Metazoa</taxon>
        <taxon>Ecdysozoa</taxon>
        <taxon>Arthropoda</taxon>
        <taxon>Chelicerata</taxon>
        <taxon>Arachnida</taxon>
        <taxon>Acari</taxon>
        <taxon>Acariformes</taxon>
        <taxon>Trombidiformes</taxon>
        <taxon>Prostigmata</taxon>
        <taxon>Eleutherengona</taxon>
        <taxon>Raphignathae</taxon>
        <taxon>Tetranychoidea</taxon>
        <taxon>Tetranychidae</taxon>
        <taxon>Tetranychus</taxon>
    </lineage>
</organism>
<dbReference type="SMART" id="SM00042">
    <property type="entry name" value="CUB"/>
    <property type="match status" value="1"/>
</dbReference>
<evidence type="ECO:0000256" key="1">
    <source>
        <dbReference type="ARBA" id="ARBA00023157"/>
    </source>
</evidence>
<feature type="compositionally biased region" description="Low complexity" evidence="3">
    <location>
        <begin position="490"/>
        <end position="504"/>
    </location>
</feature>
<protein>
    <recommendedName>
        <fullName evidence="5">CUB domain-containing protein</fullName>
    </recommendedName>
</protein>
<feature type="domain" description="CUB" evidence="5">
    <location>
        <begin position="71"/>
        <end position="216"/>
    </location>
</feature>
<evidence type="ECO:0000256" key="3">
    <source>
        <dbReference type="SAM" id="MobiDB-lite"/>
    </source>
</evidence>
<dbReference type="PROSITE" id="PS01180">
    <property type="entry name" value="CUB"/>
    <property type="match status" value="2"/>
</dbReference>
<feature type="compositionally biased region" description="Polar residues" evidence="3">
    <location>
        <begin position="755"/>
        <end position="776"/>
    </location>
</feature>
<dbReference type="GO" id="GO:0005886">
    <property type="term" value="C:plasma membrane"/>
    <property type="evidence" value="ECO:0007669"/>
    <property type="project" value="TreeGrafter"/>
</dbReference>
<dbReference type="InterPro" id="IPR056707">
    <property type="entry name" value="DUF7805"/>
</dbReference>
<dbReference type="PANTHER" id="PTHR47537">
    <property type="entry name" value="CUBILIN"/>
    <property type="match status" value="1"/>
</dbReference>
<evidence type="ECO:0000256" key="4">
    <source>
        <dbReference type="SAM" id="Phobius"/>
    </source>
</evidence>
<feature type="region of interest" description="Disordered" evidence="3">
    <location>
        <begin position="490"/>
        <end position="542"/>
    </location>
</feature>
<accession>T1KK98</accession>
<dbReference type="CDD" id="cd00041">
    <property type="entry name" value="CUB"/>
    <property type="match status" value="1"/>
</dbReference>
<feature type="compositionally biased region" description="Low complexity" evidence="3">
    <location>
        <begin position="737"/>
        <end position="749"/>
    </location>
</feature>
<dbReference type="Gene3D" id="2.60.120.290">
    <property type="entry name" value="Spermadhesin, CUB domain"/>
    <property type="match status" value="2"/>
</dbReference>
<keyword evidence="4" id="KW-1133">Transmembrane helix</keyword>
<dbReference type="SUPFAM" id="SSF49854">
    <property type="entry name" value="Spermadhesin, CUB domain"/>
    <property type="match status" value="1"/>
</dbReference>
<feature type="compositionally biased region" description="Low complexity" evidence="3">
    <location>
        <begin position="531"/>
        <end position="542"/>
    </location>
</feature>
<comment type="caution">
    <text evidence="2">Lacks conserved residue(s) required for the propagation of feature annotation.</text>
</comment>
<dbReference type="InterPro" id="IPR053207">
    <property type="entry name" value="Non-NMDA_GluR_Accessory"/>
</dbReference>
<reference evidence="7" key="1">
    <citation type="submission" date="2011-08" db="EMBL/GenBank/DDBJ databases">
        <authorList>
            <person name="Rombauts S."/>
        </authorList>
    </citation>
    <scope>NUCLEOTIDE SEQUENCE</scope>
    <source>
        <strain evidence="7">London</strain>
    </source>
</reference>